<dbReference type="GO" id="GO:0046872">
    <property type="term" value="F:metal ion binding"/>
    <property type="evidence" value="ECO:0007669"/>
    <property type="project" value="UniProtKB-UniRule"/>
</dbReference>
<sequence length="364" mass="40292">MLIKEVIQHLEALAPTSYAEDFDNVGLLVGTPDTKVTGILVTLDTLEVIIDEAIENNCNLIVSFHPIVFKGIKKFNGNTYVDRVVTKAIKHDIAIFAIHTALDNAIHGVNDMICEQLGLINRQILIPQQKTIKKLVTYAPVAEADQLKSKLFEAGAGTIGKYSNCSFSSEGLGTFKASETANPSIGEIGKTHTEKESQIEVTFPKHLESTILKTLFNNHSYEEVAYEVTTLENTNQNIGMGMIGELPDTMDELDFLKHIKKTFKSGCVRHSQLLGKPIKKVAVLGGSGSFAIKNAQKAGADIFITADLKYHQFYEAEKKLILADIGHYESEQYTKNLIVSYLRKKISNFAIILSDKNTNPIQYL</sequence>
<dbReference type="AlphaFoldDB" id="A0A1M6HIF6"/>
<dbReference type="PANTHER" id="PTHR13799">
    <property type="entry name" value="NGG1 INTERACTING FACTOR 3"/>
    <property type="match status" value="1"/>
</dbReference>
<dbReference type="InterPro" id="IPR015867">
    <property type="entry name" value="N-reg_PII/ATP_PRibTrfase_C"/>
</dbReference>
<comment type="similarity">
    <text evidence="1 5">Belongs to the GTP cyclohydrolase I type 2/NIF3 family.</text>
</comment>
<feature type="binding site" evidence="6">
    <location>
        <position position="327"/>
    </location>
    <ligand>
        <name>a divalent metal cation</name>
        <dbReference type="ChEBI" id="CHEBI:60240"/>
        <label>1</label>
    </ligand>
</feature>
<dbReference type="Proteomes" id="UP000184432">
    <property type="component" value="Unassembled WGS sequence"/>
</dbReference>
<dbReference type="InterPro" id="IPR036069">
    <property type="entry name" value="DUF34/NIF3_sf"/>
</dbReference>
<accession>A0A1M6HIF6</accession>
<dbReference type="EMBL" id="FQYP01000006">
    <property type="protein sequence ID" value="SHJ22006.1"/>
    <property type="molecule type" value="Genomic_DNA"/>
</dbReference>
<comment type="subunit">
    <text evidence="2">Homohexamer.</text>
</comment>
<dbReference type="Gene3D" id="3.30.70.120">
    <property type="match status" value="1"/>
</dbReference>
<dbReference type="Pfam" id="PF01784">
    <property type="entry name" value="DUF34_NIF3"/>
    <property type="match status" value="1"/>
</dbReference>
<keyword evidence="8" id="KW-1185">Reference proteome</keyword>
<gene>
    <name evidence="7" type="ORF">SAMN04488508_106300</name>
</gene>
<reference evidence="8" key="1">
    <citation type="submission" date="2016-11" db="EMBL/GenBank/DDBJ databases">
        <authorList>
            <person name="Varghese N."/>
            <person name="Submissions S."/>
        </authorList>
    </citation>
    <scope>NUCLEOTIDE SEQUENCE [LARGE SCALE GENOMIC DNA]</scope>
    <source>
        <strain evidence="8">DSM 22623</strain>
    </source>
</reference>
<feature type="binding site" evidence="6">
    <location>
        <position position="103"/>
    </location>
    <ligand>
        <name>a divalent metal cation</name>
        <dbReference type="ChEBI" id="CHEBI:60240"/>
        <label>1</label>
    </ligand>
</feature>
<dbReference type="SUPFAM" id="SSF102705">
    <property type="entry name" value="NIF3 (NGG1p interacting factor 3)-like"/>
    <property type="match status" value="1"/>
</dbReference>
<name>A0A1M6HIF6_9FLAO</name>
<dbReference type="Gene3D" id="3.40.1390.30">
    <property type="entry name" value="NIF3 (NGG1p interacting factor 3)-like"/>
    <property type="match status" value="1"/>
</dbReference>
<dbReference type="OrthoDB" id="9792792at2"/>
<proteinExistence type="inferred from homology"/>
<evidence type="ECO:0000256" key="2">
    <source>
        <dbReference type="ARBA" id="ARBA00011643"/>
    </source>
</evidence>
<evidence type="ECO:0000256" key="3">
    <source>
        <dbReference type="ARBA" id="ARBA00022112"/>
    </source>
</evidence>
<dbReference type="PANTHER" id="PTHR13799:SF14">
    <property type="entry name" value="GTP CYCLOHYDROLASE 1 TYPE 2 HOMOLOG"/>
    <property type="match status" value="1"/>
</dbReference>
<evidence type="ECO:0000256" key="5">
    <source>
        <dbReference type="PIRNR" id="PIRNR037489"/>
    </source>
</evidence>
<dbReference type="RefSeq" id="WP_073317290.1">
    <property type="nucleotide sequence ID" value="NZ_FQYP01000006.1"/>
</dbReference>
<dbReference type="FunFam" id="3.40.1390.30:FF:000001">
    <property type="entry name" value="GTP cyclohydrolase 1 type 2"/>
    <property type="match status" value="1"/>
</dbReference>
<evidence type="ECO:0000313" key="8">
    <source>
        <dbReference type="Proteomes" id="UP000184432"/>
    </source>
</evidence>
<feature type="binding site" evidence="6">
    <location>
        <position position="65"/>
    </location>
    <ligand>
        <name>a divalent metal cation</name>
        <dbReference type="ChEBI" id="CHEBI:60240"/>
        <label>1</label>
    </ligand>
</feature>
<evidence type="ECO:0000313" key="7">
    <source>
        <dbReference type="EMBL" id="SHJ22006.1"/>
    </source>
</evidence>
<protein>
    <recommendedName>
        <fullName evidence="3 5">GTP cyclohydrolase 1 type 2 homolog</fullName>
    </recommendedName>
</protein>
<evidence type="ECO:0000256" key="4">
    <source>
        <dbReference type="ARBA" id="ARBA00022723"/>
    </source>
</evidence>
<dbReference type="NCBIfam" id="TIGR00486">
    <property type="entry name" value="YbgI_SA1388"/>
    <property type="match status" value="1"/>
</dbReference>
<feature type="binding site" evidence="6">
    <location>
        <position position="331"/>
    </location>
    <ligand>
        <name>a divalent metal cation</name>
        <dbReference type="ChEBI" id="CHEBI:60240"/>
        <label>1</label>
    </ligand>
</feature>
<dbReference type="InterPro" id="IPR002678">
    <property type="entry name" value="DUF34/NIF3"/>
</dbReference>
<evidence type="ECO:0000256" key="1">
    <source>
        <dbReference type="ARBA" id="ARBA00006964"/>
    </source>
</evidence>
<evidence type="ECO:0000256" key="6">
    <source>
        <dbReference type="PIRSR" id="PIRSR602678-1"/>
    </source>
</evidence>
<dbReference type="InterPro" id="IPR017221">
    <property type="entry name" value="DUF34/NIF3_bac"/>
</dbReference>
<keyword evidence="4 5" id="KW-0479">Metal-binding</keyword>
<dbReference type="PIRSF" id="PIRSF037489">
    <property type="entry name" value="UCP037489_NIF3_YqfO"/>
    <property type="match status" value="1"/>
</dbReference>
<dbReference type="GO" id="GO:0005737">
    <property type="term" value="C:cytoplasm"/>
    <property type="evidence" value="ECO:0007669"/>
    <property type="project" value="TreeGrafter"/>
</dbReference>
<dbReference type="STRING" id="570521.SAMN04488508_106300"/>
<organism evidence="7 8">
    <name type="scientific">Aquimarina spongiae</name>
    <dbReference type="NCBI Taxonomy" id="570521"/>
    <lineage>
        <taxon>Bacteria</taxon>
        <taxon>Pseudomonadati</taxon>
        <taxon>Bacteroidota</taxon>
        <taxon>Flavobacteriia</taxon>
        <taxon>Flavobacteriales</taxon>
        <taxon>Flavobacteriaceae</taxon>
        <taxon>Aquimarina</taxon>
    </lineage>
</organism>